<keyword evidence="2" id="KW-1185">Reference proteome</keyword>
<dbReference type="AlphaFoldDB" id="A0A813SPN8"/>
<evidence type="ECO:0000313" key="2">
    <source>
        <dbReference type="Proteomes" id="UP000663870"/>
    </source>
</evidence>
<proteinExistence type="predicted"/>
<comment type="caution">
    <text evidence="1">The sequence shown here is derived from an EMBL/GenBank/DDBJ whole genome shotgun (WGS) entry which is preliminary data.</text>
</comment>
<gene>
    <name evidence="1" type="ORF">JXQ802_LOCUS4171</name>
</gene>
<protein>
    <submittedName>
        <fullName evidence="1">Uncharacterized protein</fullName>
    </submittedName>
</protein>
<dbReference type="Proteomes" id="UP000663870">
    <property type="component" value="Unassembled WGS sequence"/>
</dbReference>
<name>A0A813SPN8_9BILA</name>
<sequence length="121" mass="14700">MGCMFHKSSKILLKKADLIELQKYPEELHEKHIKILQWMENDLKLNNYNKINWKKIKENEQLSYWQEAWQREQELVKHPSMIDSCESKMPCITLIDENLRILCDEKVDTFWNDFDKTDVLN</sequence>
<organism evidence="1 2">
    <name type="scientific">Rotaria sordida</name>
    <dbReference type="NCBI Taxonomy" id="392033"/>
    <lineage>
        <taxon>Eukaryota</taxon>
        <taxon>Metazoa</taxon>
        <taxon>Spiralia</taxon>
        <taxon>Gnathifera</taxon>
        <taxon>Rotifera</taxon>
        <taxon>Eurotatoria</taxon>
        <taxon>Bdelloidea</taxon>
        <taxon>Philodinida</taxon>
        <taxon>Philodinidae</taxon>
        <taxon>Rotaria</taxon>
    </lineage>
</organism>
<accession>A0A813SPN8</accession>
<evidence type="ECO:0000313" key="1">
    <source>
        <dbReference type="EMBL" id="CAF0799953.1"/>
    </source>
</evidence>
<reference evidence="1" key="1">
    <citation type="submission" date="2021-02" db="EMBL/GenBank/DDBJ databases">
        <authorList>
            <person name="Nowell W R."/>
        </authorList>
    </citation>
    <scope>NUCLEOTIDE SEQUENCE</scope>
</reference>
<dbReference type="EMBL" id="CAJNOL010000058">
    <property type="protein sequence ID" value="CAF0799953.1"/>
    <property type="molecule type" value="Genomic_DNA"/>
</dbReference>